<dbReference type="VEuPathDB" id="MicrosporidiaDB:G9O61_00g020480"/>
<dbReference type="EMBL" id="JPQZ01000045">
    <property type="protein sequence ID" value="KKO74795.1"/>
    <property type="molecule type" value="Genomic_DNA"/>
</dbReference>
<proteinExistence type="predicted"/>
<evidence type="ECO:0000313" key="2">
    <source>
        <dbReference type="EMBL" id="KKO74795.1"/>
    </source>
</evidence>
<dbReference type="VEuPathDB" id="MicrosporidiaDB:G9O61_00g021820"/>
<evidence type="ECO:0000256" key="1">
    <source>
        <dbReference type="SAM" id="Phobius"/>
    </source>
</evidence>
<name>A0A0F9WD94_9MICR</name>
<evidence type="ECO:0000313" key="3">
    <source>
        <dbReference type="Proteomes" id="UP000034350"/>
    </source>
</evidence>
<dbReference type="Proteomes" id="UP000034350">
    <property type="component" value="Unassembled WGS sequence"/>
</dbReference>
<feature type="transmembrane region" description="Helical" evidence="1">
    <location>
        <begin position="7"/>
        <end position="28"/>
    </location>
</feature>
<protein>
    <submittedName>
        <fullName evidence="2">Uncharacterized protein</fullName>
    </submittedName>
</protein>
<organism evidence="2 3">
    <name type="scientific">Vairimorpha ceranae</name>
    <dbReference type="NCBI Taxonomy" id="40302"/>
    <lineage>
        <taxon>Eukaryota</taxon>
        <taxon>Fungi</taxon>
        <taxon>Fungi incertae sedis</taxon>
        <taxon>Microsporidia</taxon>
        <taxon>Nosematidae</taxon>
        <taxon>Vairimorpha</taxon>
    </lineage>
</organism>
<sequence>MEKKNSVLIMLSILSLSISAFLLCYYNSKEGFVTINNDYAISLDLNKASEVLHKKGGSLQKDEYFNILVAICTFSNLRTKDLELSTTKGDKNAMDNFFKSISTFMCSSKDGVTRCLDSVDDIRKYVKEFLLMFVSSSGQLSFDNNFTEYLDVYDKYMNKAYKFIDQKYVDCITKNTIKIKVNNKIEEYKVANVVWGTYLCFFGKNANLEVKK</sequence>
<dbReference type="VEuPathDB" id="MicrosporidiaDB:AAJ76_4500026537"/>
<dbReference type="GeneID" id="36320627"/>
<accession>A0A0F9WD94</accession>
<keyword evidence="1" id="KW-0812">Transmembrane</keyword>
<keyword evidence="3" id="KW-1185">Reference proteome</keyword>
<dbReference type="VEuPathDB" id="MicrosporidiaDB:NCER_102162"/>
<comment type="caution">
    <text evidence="2">The sequence shown here is derived from an EMBL/GenBank/DDBJ whole genome shotgun (WGS) entry which is preliminary data.</text>
</comment>
<reference evidence="2 3" key="1">
    <citation type="journal article" date="2015" name="Environ. Microbiol.">
        <title>Genome analyses suggest the presence of polyploidy and recent human-driven expansions in eight global populations of the honeybee pathogen Nosema ceranae.</title>
        <authorList>
            <person name="Pelin A."/>
            <person name="Selman M."/>
            <person name="Aris-Brosou S."/>
            <person name="Farinelli L."/>
            <person name="Corradi N."/>
        </authorList>
    </citation>
    <scope>NUCLEOTIDE SEQUENCE [LARGE SCALE GENOMIC DNA]</scope>
    <source>
        <strain evidence="2 3">PA08 1199</strain>
    </source>
</reference>
<keyword evidence="1" id="KW-0472">Membrane</keyword>
<dbReference type="AlphaFoldDB" id="A0A0F9WD94"/>
<dbReference type="RefSeq" id="XP_024330537.1">
    <property type="nucleotide sequence ID" value="XM_024475680.1"/>
</dbReference>
<gene>
    <name evidence="2" type="ORF">AAJ76_4500026537</name>
</gene>
<keyword evidence="1" id="KW-1133">Transmembrane helix</keyword>